<dbReference type="EnsemblMetazoa" id="MESCA002001-RA">
    <property type="protein sequence ID" value="MESCA002001-PA"/>
    <property type="gene ID" value="MESCA002001"/>
</dbReference>
<dbReference type="HOGENOM" id="CLU_3432099_0_0_1"/>
<evidence type="ECO:0000313" key="1">
    <source>
        <dbReference type="EnsemblMetazoa" id="MESCA002001-PA"/>
    </source>
</evidence>
<protein>
    <submittedName>
        <fullName evidence="1">Uncharacterized protein</fullName>
    </submittedName>
</protein>
<dbReference type="AlphaFoldDB" id="T1GF70"/>
<name>T1GF70_MEGSC</name>
<reference evidence="2" key="1">
    <citation type="submission" date="2013-02" db="EMBL/GenBank/DDBJ databases">
        <authorList>
            <person name="Hughes D."/>
        </authorList>
    </citation>
    <scope>NUCLEOTIDE SEQUENCE</scope>
    <source>
        <strain>Durham</strain>
        <strain evidence="2">NC isolate 2 -- Noor lab</strain>
    </source>
</reference>
<organism evidence="1 2">
    <name type="scientific">Megaselia scalaris</name>
    <name type="common">Humpbacked fly</name>
    <name type="synonym">Phora scalaris</name>
    <dbReference type="NCBI Taxonomy" id="36166"/>
    <lineage>
        <taxon>Eukaryota</taxon>
        <taxon>Metazoa</taxon>
        <taxon>Ecdysozoa</taxon>
        <taxon>Arthropoda</taxon>
        <taxon>Hexapoda</taxon>
        <taxon>Insecta</taxon>
        <taxon>Pterygota</taxon>
        <taxon>Neoptera</taxon>
        <taxon>Endopterygota</taxon>
        <taxon>Diptera</taxon>
        <taxon>Brachycera</taxon>
        <taxon>Muscomorpha</taxon>
        <taxon>Platypezoidea</taxon>
        <taxon>Phoridae</taxon>
        <taxon>Megaseliini</taxon>
        <taxon>Megaselia</taxon>
    </lineage>
</organism>
<evidence type="ECO:0000313" key="2">
    <source>
        <dbReference type="Proteomes" id="UP000015102"/>
    </source>
</evidence>
<sequence>MVIFLRCRRTKTTNNGH</sequence>
<proteinExistence type="predicted"/>
<keyword evidence="2" id="KW-1185">Reference proteome</keyword>
<dbReference type="EMBL" id="CAQQ02138763">
    <property type="status" value="NOT_ANNOTATED_CDS"/>
    <property type="molecule type" value="Genomic_DNA"/>
</dbReference>
<dbReference type="Proteomes" id="UP000015102">
    <property type="component" value="Unassembled WGS sequence"/>
</dbReference>
<reference evidence="1" key="2">
    <citation type="submission" date="2015-06" db="UniProtKB">
        <authorList>
            <consortium name="EnsemblMetazoa"/>
        </authorList>
    </citation>
    <scope>IDENTIFICATION</scope>
</reference>
<accession>T1GF70</accession>